<keyword evidence="4" id="KW-1185">Reference proteome</keyword>
<feature type="domain" description="EGF-like" evidence="2">
    <location>
        <begin position="130"/>
        <end position="161"/>
    </location>
</feature>
<dbReference type="InterPro" id="IPR000742">
    <property type="entry name" value="EGF"/>
</dbReference>
<keyword evidence="1" id="KW-0732">Signal</keyword>
<dbReference type="InterPro" id="IPR053255">
    <property type="entry name" value="EGF-like_domain"/>
</dbReference>
<accession>A0A067RJ46</accession>
<feature type="domain" description="EGF-like" evidence="2">
    <location>
        <begin position="231"/>
        <end position="261"/>
    </location>
</feature>
<organism evidence="3 4">
    <name type="scientific">Zootermopsis nevadensis</name>
    <name type="common">Dampwood termite</name>
    <dbReference type="NCBI Taxonomy" id="136037"/>
    <lineage>
        <taxon>Eukaryota</taxon>
        <taxon>Metazoa</taxon>
        <taxon>Ecdysozoa</taxon>
        <taxon>Arthropoda</taxon>
        <taxon>Hexapoda</taxon>
        <taxon>Insecta</taxon>
        <taxon>Pterygota</taxon>
        <taxon>Neoptera</taxon>
        <taxon>Polyneoptera</taxon>
        <taxon>Dictyoptera</taxon>
        <taxon>Blattodea</taxon>
        <taxon>Blattoidea</taxon>
        <taxon>Termitoidae</taxon>
        <taxon>Termopsidae</taxon>
        <taxon>Zootermopsis</taxon>
    </lineage>
</organism>
<dbReference type="InParanoid" id="A0A067RJ46"/>
<evidence type="ECO:0000313" key="4">
    <source>
        <dbReference type="Proteomes" id="UP000027135"/>
    </source>
</evidence>
<proteinExistence type="predicted"/>
<feature type="signal peptide" evidence="1">
    <location>
        <begin position="1"/>
        <end position="20"/>
    </location>
</feature>
<dbReference type="OrthoDB" id="10060424at2759"/>
<feature type="domain" description="EGF-like" evidence="2">
    <location>
        <begin position="294"/>
        <end position="325"/>
    </location>
</feature>
<reference evidence="3 4" key="1">
    <citation type="journal article" date="2014" name="Nat. Commun.">
        <title>Molecular traces of alternative social organization in a termite genome.</title>
        <authorList>
            <person name="Terrapon N."/>
            <person name="Li C."/>
            <person name="Robertson H.M."/>
            <person name="Ji L."/>
            <person name="Meng X."/>
            <person name="Booth W."/>
            <person name="Chen Z."/>
            <person name="Childers C.P."/>
            <person name="Glastad K.M."/>
            <person name="Gokhale K."/>
            <person name="Gowin J."/>
            <person name="Gronenberg W."/>
            <person name="Hermansen R.A."/>
            <person name="Hu H."/>
            <person name="Hunt B.G."/>
            <person name="Huylmans A.K."/>
            <person name="Khalil S.M."/>
            <person name="Mitchell R.D."/>
            <person name="Munoz-Torres M.C."/>
            <person name="Mustard J.A."/>
            <person name="Pan H."/>
            <person name="Reese J.T."/>
            <person name="Scharf M.E."/>
            <person name="Sun F."/>
            <person name="Vogel H."/>
            <person name="Xiao J."/>
            <person name="Yang W."/>
            <person name="Yang Z."/>
            <person name="Yang Z."/>
            <person name="Zhou J."/>
            <person name="Zhu J."/>
            <person name="Brent C.S."/>
            <person name="Elsik C.G."/>
            <person name="Goodisman M.A."/>
            <person name="Liberles D.A."/>
            <person name="Roe R.M."/>
            <person name="Vargo E.L."/>
            <person name="Vilcinskas A."/>
            <person name="Wang J."/>
            <person name="Bornberg-Bauer E."/>
            <person name="Korb J."/>
            <person name="Zhang G."/>
            <person name="Liebig J."/>
        </authorList>
    </citation>
    <scope>NUCLEOTIDE SEQUENCE [LARGE SCALE GENOMIC DNA]</scope>
    <source>
        <tissue evidence="3">Whole organism</tissue>
    </source>
</reference>
<dbReference type="Gene3D" id="2.10.25.10">
    <property type="entry name" value="Laminin"/>
    <property type="match status" value="5"/>
</dbReference>
<protein>
    <submittedName>
        <fullName evidence="3">von Willebrand factor D and EGF domain-containing protein</fullName>
    </submittedName>
</protein>
<sequence length="416" mass="45235">MRSLGILASILALAVGFGGAKVVESEHALRSGRDAEQRGMPSNCPTGSAVLQVQSQSDIFLGNSSMGGFELLRYVCGWTKAPVEAPSGWVMGNGPNGQRVNVTIYKNEYRTFPVCCPGYVRNEEDICVPKCKGECVNGLCTSPGKCQCFDGFTLNDLGNCVVTCPCGCPYGECSGNRCTCNPGYALDSSGKVCNPVCEKACERGDCVSPNNCSCYHGYKKHPQRSHVCVPHCDDPCENGTCTAPDICSCDSGYYKSQFKCLPYCTSCQNGRCVKPYTCVCHNGYGAEQGKCEPVCDSLCVNAKCTAPNTCTCHRGYVHSTAHMCVPRCFPSCINAECVTPNVCQCNPGYIKKKPHKCVFDVIGGNLGRYANEFNWHSDRAVQGLWRNKTSPTKFISMEKYPKFSYFDKKDHKKASG</sequence>
<dbReference type="OMA" id="QHRTASC"/>
<dbReference type="eggNOG" id="KOG1218">
    <property type="taxonomic scope" value="Eukaryota"/>
</dbReference>
<evidence type="ECO:0000256" key="1">
    <source>
        <dbReference type="SAM" id="SignalP"/>
    </source>
</evidence>
<evidence type="ECO:0000259" key="2">
    <source>
        <dbReference type="SMART" id="SM00181"/>
    </source>
</evidence>
<dbReference type="PANTHER" id="PTHR24047">
    <property type="entry name" value="FI01909P-RELATED"/>
    <property type="match status" value="1"/>
</dbReference>
<dbReference type="EMBL" id="KK852442">
    <property type="protein sequence ID" value="KDR23837.1"/>
    <property type="molecule type" value="Genomic_DNA"/>
</dbReference>
<feature type="chain" id="PRO_5001648184" evidence="1">
    <location>
        <begin position="21"/>
        <end position="416"/>
    </location>
</feature>
<feature type="domain" description="EGF-like" evidence="2">
    <location>
        <begin position="163"/>
        <end position="194"/>
    </location>
</feature>
<feature type="domain" description="EGF-like" evidence="2">
    <location>
        <begin position="327"/>
        <end position="358"/>
    </location>
</feature>
<gene>
    <name evidence="3" type="ORF">L798_11028</name>
</gene>
<evidence type="ECO:0000313" key="3">
    <source>
        <dbReference type="EMBL" id="KDR23837.1"/>
    </source>
</evidence>
<name>A0A067RJ46_ZOONE</name>
<dbReference type="SMART" id="SM00181">
    <property type="entry name" value="EGF"/>
    <property type="match status" value="7"/>
</dbReference>
<dbReference type="PANTHER" id="PTHR24047:SF32">
    <property type="entry name" value="FI01909P-RELATED"/>
    <property type="match status" value="1"/>
</dbReference>
<dbReference type="Proteomes" id="UP000027135">
    <property type="component" value="Unassembled WGS sequence"/>
</dbReference>
<dbReference type="AlphaFoldDB" id="A0A067RJ46"/>
<feature type="domain" description="EGF-like" evidence="2">
    <location>
        <begin position="196"/>
        <end position="229"/>
    </location>
</feature>
<feature type="domain" description="EGF-like" evidence="2">
    <location>
        <begin position="263"/>
        <end position="292"/>
    </location>
</feature>